<reference evidence="1 2" key="1">
    <citation type="submission" date="2015-08" db="EMBL/GenBank/DDBJ databases">
        <title>Genomic sequence of Lactobacillus heilongjiangensis DSM 28069, isolated from Chinese traditional pickle.</title>
        <authorList>
            <person name="Jiang X."/>
            <person name="Zheng B."/>
            <person name="Cheng H."/>
        </authorList>
    </citation>
    <scope>NUCLEOTIDE SEQUENCE [LARGE SCALE GENOMIC DNA]</scope>
    <source>
        <strain evidence="1 2">DSM 28069</strain>
    </source>
</reference>
<organism evidence="1 2">
    <name type="scientific">Companilactobacillus heilongjiangensis</name>
    <dbReference type="NCBI Taxonomy" id="1074467"/>
    <lineage>
        <taxon>Bacteria</taxon>
        <taxon>Bacillati</taxon>
        <taxon>Bacillota</taxon>
        <taxon>Bacilli</taxon>
        <taxon>Lactobacillales</taxon>
        <taxon>Lactobacillaceae</taxon>
        <taxon>Companilactobacillus</taxon>
    </lineage>
</organism>
<accession>A0A0K2LDN8</accession>
<evidence type="ECO:0000313" key="1">
    <source>
        <dbReference type="EMBL" id="ALB29417.1"/>
    </source>
</evidence>
<dbReference type="AlphaFoldDB" id="A0A0K2LDN8"/>
<keyword evidence="2" id="KW-1185">Reference proteome</keyword>
<protein>
    <recommendedName>
        <fullName evidence="3">WxL domain-containing protein</fullName>
    </recommendedName>
</protein>
<sequence length="983" mass="106297">MRKLSLWIIYSMVFLLTLMATNITTINAGFNDTDIMNVSPSGINIGSLSPTSLFVQGPDTLPSTVEKGNVVQVINSKNNSQVSSVWSNRDNGVDNYFDTGNKQTISAWLFLSGTQAYGSEGMAFVLQNSGTSAIAKNGSKIAGGESFGVWGSDLSRKSSTTAMAASAIQNSWALEFDGVPNKLTTAQVNSGTGGTLGQTLDSYQQGMDMYGNVPNRGFRDFMSHLAWAYPGLPKAYFKMGTSGINPYYELVHNDAYETDFVTPQTAQLAWHHFTITYTPPEAGSTVAKLTYKFNDKTLAGLKPSEHDMDQTPISQTIDLDLKYLNATAGTPLYYGFTAANSTNNSATNAVVFEELPSIVEADGNAYVVDETNKTKVSSSTDVMKDSDKTLAETTTVHPKDKLRFNYMLKYQSGKQDMKPVTATANIPDNVTVDADSKGNIGKVIYEDGDSEVIPSDAVKNGELSFPTTKALSLNNKWADVQLNTTANDVPDTQSALQVPLSHATLEGENYKTDVQTPPFMIQASRATFTLTKTSADKVTTSPNLPVDLTGDMKIVENDTNKNQTIDNNDIDFYVSIDDGDAKLVKDTSVNGKFTIPFSSADVGDHTITVRAVDPKYVGSDGIADTLSSNTVTYNVTVADKQLKINSDSPSDLTAVGNTDLSIDATDNYNDSSSFKNSDMTLHTVVNGTETTSKLSGDDSITSGKFTANIPAKLIEAGKTNKVDIYLTDSATPALKSNTLSYNVTVPDTALNLTADKTDLTTFVNKDTTLSGKISYADGTEFKNSDMTLHINVDGTDQASEQLTGDTNAATNSFDKVFSDLSVKAHTITLYVTDTHGRKSNSQVYNVNVLDKELFLESKGEYDFQFIRANDRAQTIDRQDDWGIQVESTNTVWTLTAESSTLVNKSGDAFNGGLIFIDKNGDTSSLQNNPVLIDKDTKVNPTRETTDVSKFWAKNQGVLLHVNSGLVPSGNYNGTITWNLSDSV</sequence>
<proteinExistence type="predicted"/>
<evidence type="ECO:0000313" key="2">
    <source>
        <dbReference type="Proteomes" id="UP000061546"/>
    </source>
</evidence>
<dbReference type="EMBL" id="CP012559">
    <property type="protein sequence ID" value="ALB29417.1"/>
    <property type="molecule type" value="Genomic_DNA"/>
</dbReference>
<dbReference type="RefSeq" id="WP_041500437.1">
    <property type="nucleotide sequence ID" value="NZ_BJDV01000002.1"/>
</dbReference>
<name>A0A0K2LDN8_9LACO</name>
<dbReference type="OrthoDB" id="2264810at2"/>
<dbReference type="STRING" id="1074467.JP39_08650"/>
<gene>
    <name evidence="1" type="ORF">JP39_08650</name>
</gene>
<dbReference type="KEGG" id="lhi:JP39_08650"/>
<evidence type="ECO:0008006" key="3">
    <source>
        <dbReference type="Google" id="ProtNLM"/>
    </source>
</evidence>
<dbReference type="Proteomes" id="UP000061546">
    <property type="component" value="Chromosome"/>
</dbReference>